<dbReference type="AlphaFoldDB" id="A0AAV7PLS1"/>
<reference evidence="2" key="1">
    <citation type="journal article" date="2022" name="bioRxiv">
        <title>Sequencing and chromosome-scale assembly of the giantPleurodeles waltlgenome.</title>
        <authorList>
            <person name="Brown T."/>
            <person name="Elewa A."/>
            <person name="Iarovenko S."/>
            <person name="Subramanian E."/>
            <person name="Araus A.J."/>
            <person name="Petzold A."/>
            <person name="Susuki M."/>
            <person name="Suzuki K.-i.T."/>
            <person name="Hayashi T."/>
            <person name="Toyoda A."/>
            <person name="Oliveira C."/>
            <person name="Osipova E."/>
            <person name="Leigh N.D."/>
            <person name="Simon A."/>
            <person name="Yun M.H."/>
        </authorList>
    </citation>
    <scope>NUCLEOTIDE SEQUENCE</scope>
    <source>
        <strain evidence="2">20211129_DDA</strain>
        <tissue evidence="2">Liver</tissue>
    </source>
</reference>
<accession>A0AAV7PLS1</accession>
<dbReference type="Proteomes" id="UP001066276">
    <property type="component" value="Chromosome 7"/>
</dbReference>
<keyword evidence="3" id="KW-1185">Reference proteome</keyword>
<protein>
    <submittedName>
        <fullName evidence="2">Uncharacterized protein</fullName>
    </submittedName>
</protein>
<feature type="region of interest" description="Disordered" evidence="1">
    <location>
        <begin position="1"/>
        <end position="80"/>
    </location>
</feature>
<name>A0AAV7PLS1_PLEWA</name>
<dbReference type="EMBL" id="JANPWB010000011">
    <property type="protein sequence ID" value="KAJ1126320.1"/>
    <property type="molecule type" value="Genomic_DNA"/>
</dbReference>
<proteinExistence type="predicted"/>
<comment type="caution">
    <text evidence="2">The sequence shown here is derived from an EMBL/GenBank/DDBJ whole genome shotgun (WGS) entry which is preliminary data.</text>
</comment>
<organism evidence="2 3">
    <name type="scientific">Pleurodeles waltl</name>
    <name type="common">Iberian ribbed newt</name>
    <dbReference type="NCBI Taxonomy" id="8319"/>
    <lineage>
        <taxon>Eukaryota</taxon>
        <taxon>Metazoa</taxon>
        <taxon>Chordata</taxon>
        <taxon>Craniata</taxon>
        <taxon>Vertebrata</taxon>
        <taxon>Euteleostomi</taxon>
        <taxon>Amphibia</taxon>
        <taxon>Batrachia</taxon>
        <taxon>Caudata</taxon>
        <taxon>Salamandroidea</taxon>
        <taxon>Salamandridae</taxon>
        <taxon>Pleurodelinae</taxon>
        <taxon>Pleurodeles</taxon>
    </lineage>
</organism>
<feature type="compositionally biased region" description="Basic residues" evidence="1">
    <location>
        <begin position="70"/>
        <end position="80"/>
    </location>
</feature>
<evidence type="ECO:0000313" key="3">
    <source>
        <dbReference type="Proteomes" id="UP001066276"/>
    </source>
</evidence>
<evidence type="ECO:0000256" key="1">
    <source>
        <dbReference type="SAM" id="MobiDB-lite"/>
    </source>
</evidence>
<gene>
    <name evidence="2" type="ORF">NDU88_004728</name>
</gene>
<evidence type="ECO:0000313" key="2">
    <source>
        <dbReference type="EMBL" id="KAJ1126320.1"/>
    </source>
</evidence>
<sequence length="234" mass="24906">MPSPGPLTALQATTCTVPEESSRGRLGSPKIGPWAQLRPGDESPWEPAPCSRPRSEVSQNHEPPTSNPHRQPHQRPARRLSRANNCCAGGAVGGSASTGARDYIPAAAPASHAACGLPCDRFCIHIRGRETREDASCRAIARFNHRTRGRPGGRAVVISTQLVGPRAAPHLCPRFGAAALDEAAPLRKQYSKDRGLLPLPTAHSSCHPLDKLNTDVPWILRLVVGPTPAAATVH</sequence>